<comment type="caution">
    <text evidence="1">The sequence shown here is derived from an EMBL/GenBank/DDBJ whole genome shotgun (WGS) entry which is preliminary data.</text>
</comment>
<evidence type="ECO:0000313" key="1">
    <source>
        <dbReference type="EMBL" id="KKN69216.1"/>
    </source>
</evidence>
<name>A0A0F9V6Q4_9ZZZZ</name>
<dbReference type="InterPro" id="IPR010710">
    <property type="entry name" value="DUF1289"/>
</dbReference>
<accession>A0A0F9V6Q4</accession>
<sequence length="150" mass="16934">MSDLPDYRCTTPCVGLCSTVYGDLVCRGCKRFSHEVIDWNRYDAPEKAAVWQRLEQLLEQVVIARVEVISVVALRAALERLQVKVPADASPALHVLRLIPRVEEGGLPACGLRLRSHCATLSLKQLRDELDSAYFELSCAYHERRIEAVR</sequence>
<protein>
    <recommendedName>
        <fullName evidence="2">DUF1289 domain-containing protein</fullName>
    </recommendedName>
</protein>
<reference evidence="1" key="1">
    <citation type="journal article" date="2015" name="Nature">
        <title>Complex archaea that bridge the gap between prokaryotes and eukaryotes.</title>
        <authorList>
            <person name="Spang A."/>
            <person name="Saw J.H."/>
            <person name="Jorgensen S.L."/>
            <person name="Zaremba-Niedzwiedzka K."/>
            <person name="Martijn J."/>
            <person name="Lind A.E."/>
            <person name="van Eijk R."/>
            <person name="Schleper C."/>
            <person name="Guy L."/>
            <person name="Ettema T.J."/>
        </authorList>
    </citation>
    <scope>NUCLEOTIDE SEQUENCE</scope>
</reference>
<organism evidence="1">
    <name type="scientific">marine sediment metagenome</name>
    <dbReference type="NCBI Taxonomy" id="412755"/>
    <lineage>
        <taxon>unclassified sequences</taxon>
        <taxon>metagenomes</taxon>
        <taxon>ecological metagenomes</taxon>
    </lineage>
</organism>
<gene>
    <name evidence="1" type="ORF">LCGC14_0443050</name>
</gene>
<proteinExistence type="predicted"/>
<dbReference type="AlphaFoldDB" id="A0A0F9V6Q4"/>
<dbReference type="PANTHER" id="PTHR35175">
    <property type="entry name" value="DUF1289 DOMAIN-CONTAINING PROTEIN"/>
    <property type="match status" value="1"/>
</dbReference>
<evidence type="ECO:0008006" key="2">
    <source>
        <dbReference type="Google" id="ProtNLM"/>
    </source>
</evidence>
<dbReference type="PANTHER" id="PTHR35175:SF1">
    <property type="entry name" value="OXIDOREDUCTASE"/>
    <property type="match status" value="1"/>
</dbReference>
<dbReference type="EMBL" id="LAZR01000430">
    <property type="protein sequence ID" value="KKN69216.1"/>
    <property type="molecule type" value="Genomic_DNA"/>
</dbReference>
<dbReference type="Pfam" id="PF06945">
    <property type="entry name" value="DUF1289"/>
    <property type="match status" value="1"/>
</dbReference>